<evidence type="ECO:0000313" key="4">
    <source>
        <dbReference type="Proteomes" id="UP001158049"/>
    </source>
</evidence>
<feature type="signal peptide" evidence="2">
    <location>
        <begin position="1"/>
        <end position="25"/>
    </location>
</feature>
<evidence type="ECO:0000256" key="1">
    <source>
        <dbReference type="SAM" id="MobiDB-lite"/>
    </source>
</evidence>
<protein>
    <submittedName>
        <fullName evidence="3">Uncharacterized protein</fullName>
    </submittedName>
</protein>
<feature type="chain" id="PRO_5047271630" evidence="2">
    <location>
        <begin position="26"/>
        <end position="92"/>
    </location>
</feature>
<evidence type="ECO:0000313" key="3">
    <source>
        <dbReference type="EMBL" id="SMP67285.1"/>
    </source>
</evidence>
<dbReference type="EMBL" id="FXUL01000012">
    <property type="protein sequence ID" value="SMP67285.1"/>
    <property type="molecule type" value="Genomic_DNA"/>
</dbReference>
<dbReference type="Proteomes" id="UP001158049">
    <property type="component" value="Unassembled WGS sequence"/>
</dbReference>
<name>A0ABY1QG04_9BURK</name>
<organism evidence="3 4">
    <name type="scientific">Noviherbaspirillum suwonense</name>
    <dbReference type="NCBI Taxonomy" id="1224511"/>
    <lineage>
        <taxon>Bacteria</taxon>
        <taxon>Pseudomonadati</taxon>
        <taxon>Pseudomonadota</taxon>
        <taxon>Betaproteobacteria</taxon>
        <taxon>Burkholderiales</taxon>
        <taxon>Oxalobacteraceae</taxon>
        <taxon>Noviherbaspirillum</taxon>
    </lineage>
</organism>
<feature type="compositionally biased region" description="Basic and acidic residues" evidence="1">
    <location>
        <begin position="27"/>
        <end position="44"/>
    </location>
</feature>
<accession>A0ABY1QG04</accession>
<feature type="region of interest" description="Disordered" evidence="1">
    <location>
        <begin position="26"/>
        <end position="46"/>
    </location>
</feature>
<dbReference type="RefSeq" id="WP_283443333.1">
    <property type="nucleotide sequence ID" value="NZ_FXUL01000012.1"/>
</dbReference>
<evidence type="ECO:0000256" key="2">
    <source>
        <dbReference type="SAM" id="SignalP"/>
    </source>
</evidence>
<keyword evidence="2" id="KW-0732">Signal</keyword>
<comment type="caution">
    <text evidence="3">The sequence shown here is derived from an EMBL/GenBank/DDBJ whole genome shotgun (WGS) entry which is preliminary data.</text>
</comment>
<gene>
    <name evidence="3" type="ORF">SAMN06295970_112138</name>
</gene>
<keyword evidence="4" id="KW-1185">Reference proteome</keyword>
<reference evidence="3 4" key="1">
    <citation type="submission" date="2017-05" db="EMBL/GenBank/DDBJ databases">
        <authorList>
            <person name="Varghese N."/>
            <person name="Submissions S."/>
        </authorList>
    </citation>
    <scope>NUCLEOTIDE SEQUENCE [LARGE SCALE GENOMIC DNA]</scope>
    <source>
        <strain evidence="3 4">DSM 26001</strain>
    </source>
</reference>
<sequence length="92" mass="9834">MRKKKLLASLSVCTACLFAMHNATADRGNEDHSNQHENSRENRSGHKFSVTVSFGAGLNTAQPGNSANHHILPPLIKIAQGGVVNFAVAGFH</sequence>
<proteinExistence type="predicted"/>